<keyword evidence="4" id="KW-1185">Reference proteome</keyword>
<reference evidence="3" key="2">
    <citation type="submission" date="2013-07" db="EMBL/GenBank/DDBJ databases">
        <authorList>
            <consortium name="The Broad Institute Genome Sequencing Platform"/>
            <person name="Cuomo C."/>
            <person name="Litvintseva A."/>
            <person name="Chen Y."/>
            <person name="Heitman J."/>
            <person name="Sun S."/>
            <person name="Springer D."/>
            <person name="Dromer F."/>
            <person name="Young S.K."/>
            <person name="Zeng Q."/>
            <person name="Gargeya S."/>
            <person name="Fitzgerald M."/>
            <person name="Abouelleil A."/>
            <person name="Alvarado L."/>
            <person name="Berlin A.M."/>
            <person name="Chapman S.B."/>
            <person name="Dewar J."/>
            <person name="Goldberg J."/>
            <person name="Griggs A."/>
            <person name="Gujja S."/>
            <person name="Hansen M."/>
            <person name="Howarth C."/>
            <person name="Imamovic A."/>
            <person name="Larimer J."/>
            <person name="McCowan C."/>
            <person name="Murphy C."/>
            <person name="Pearson M."/>
            <person name="Priest M."/>
            <person name="Roberts A."/>
            <person name="Saif S."/>
            <person name="Shea T."/>
            <person name="Sykes S."/>
            <person name="Wortman J."/>
            <person name="Nusbaum C."/>
            <person name="Birren B."/>
        </authorList>
    </citation>
    <scope>NUCLEOTIDE SEQUENCE</scope>
    <source>
        <strain evidence="3">CBS 10118</strain>
    </source>
</reference>
<dbReference type="GeneID" id="30213541"/>
<organism evidence="2">
    <name type="scientific">Kwoniella bestiolae CBS 10118</name>
    <dbReference type="NCBI Taxonomy" id="1296100"/>
    <lineage>
        <taxon>Eukaryota</taxon>
        <taxon>Fungi</taxon>
        <taxon>Dikarya</taxon>
        <taxon>Basidiomycota</taxon>
        <taxon>Agaricomycotina</taxon>
        <taxon>Tremellomycetes</taxon>
        <taxon>Tremellales</taxon>
        <taxon>Cryptococcaceae</taxon>
        <taxon>Kwoniella</taxon>
    </lineage>
</organism>
<feature type="region of interest" description="Disordered" evidence="1">
    <location>
        <begin position="198"/>
        <end position="247"/>
    </location>
</feature>
<feature type="compositionally biased region" description="Basic and acidic residues" evidence="1">
    <location>
        <begin position="201"/>
        <end position="211"/>
    </location>
</feature>
<sequence length="247" mass="27708">MANGKTNTILPGSASTASYLKIPVSRLTGSLQKFLNMEKHYAKIIKGPSRKCEREFRKYANKALGDETERTHALTSFKEACASVMEDQCRDFLATYRKLKDEASEYLIVDGMIAPELEEEIIRGLGSFPYRPTKRHIELLSTECRPTITSIANMIGWIRKNLPEDGNLDSILASVSPLMREVHALHTFATSYRNSNLNDIEADRGPERGTGDKTLPTEAEFDVDPSSDQQDSESELEYSSATDLEDY</sequence>
<gene>
    <name evidence="2" type="ORF">I302_09142</name>
    <name evidence="3" type="ORF">I302_104789</name>
</gene>
<feature type="compositionally biased region" description="Acidic residues" evidence="1">
    <location>
        <begin position="219"/>
        <end position="236"/>
    </location>
</feature>
<dbReference type="RefSeq" id="XP_019042533.1">
    <property type="nucleotide sequence ID" value="XM_019195710.1"/>
</dbReference>
<evidence type="ECO:0000313" key="4">
    <source>
        <dbReference type="Proteomes" id="UP000092730"/>
    </source>
</evidence>
<name>A0A1B9FRR0_9TREE</name>
<accession>A0A1B9FRR0</accession>
<proteinExistence type="predicted"/>
<dbReference type="EMBL" id="KV700382">
    <property type="protein sequence ID" value="OCF21463.1"/>
    <property type="molecule type" value="Genomic_DNA"/>
</dbReference>
<dbReference type="KEGG" id="kbi:30213541"/>
<reference evidence="2" key="1">
    <citation type="submission" date="2013-07" db="EMBL/GenBank/DDBJ databases">
        <title>The Genome Sequence of Cryptococcus bestiolae CBS10118.</title>
        <authorList>
            <consortium name="The Broad Institute Genome Sequencing Platform"/>
            <person name="Cuomo C."/>
            <person name="Litvintseva A."/>
            <person name="Chen Y."/>
            <person name="Heitman J."/>
            <person name="Sun S."/>
            <person name="Springer D."/>
            <person name="Dromer F."/>
            <person name="Young S.K."/>
            <person name="Zeng Q."/>
            <person name="Gargeya S."/>
            <person name="Fitzgerald M."/>
            <person name="Abouelleil A."/>
            <person name="Alvarado L."/>
            <person name="Berlin A.M."/>
            <person name="Chapman S.B."/>
            <person name="Dewar J."/>
            <person name="Goldberg J."/>
            <person name="Griggs A."/>
            <person name="Gujja S."/>
            <person name="Hansen M."/>
            <person name="Howarth C."/>
            <person name="Imamovic A."/>
            <person name="Larimer J."/>
            <person name="McCowan C."/>
            <person name="Murphy C."/>
            <person name="Pearson M."/>
            <person name="Priest M."/>
            <person name="Roberts A."/>
            <person name="Saif S."/>
            <person name="Shea T."/>
            <person name="Sykes S."/>
            <person name="Wortman J."/>
            <person name="Nusbaum C."/>
            <person name="Birren B."/>
        </authorList>
    </citation>
    <scope>NUCLEOTIDE SEQUENCE [LARGE SCALE GENOMIC DNA]</scope>
    <source>
        <strain evidence="2">CBS 10118</strain>
    </source>
</reference>
<evidence type="ECO:0000256" key="1">
    <source>
        <dbReference type="SAM" id="MobiDB-lite"/>
    </source>
</evidence>
<protein>
    <submittedName>
        <fullName evidence="2">Uncharacterized protein</fullName>
    </submittedName>
</protein>
<dbReference type="VEuPathDB" id="FungiDB:I302_09142"/>
<evidence type="ECO:0000313" key="2">
    <source>
        <dbReference type="EMBL" id="OCF21463.1"/>
    </source>
</evidence>
<dbReference type="EMBL" id="CP144543">
    <property type="protein sequence ID" value="WVW82778.1"/>
    <property type="molecule type" value="Genomic_DNA"/>
</dbReference>
<reference evidence="3" key="4">
    <citation type="submission" date="2024-02" db="EMBL/GenBank/DDBJ databases">
        <title>Comparative genomics of Cryptococcus and Kwoniella reveals pathogenesis evolution and contrasting modes of karyotype evolution via chromosome fusion or intercentromeric recombination.</title>
        <authorList>
            <person name="Coelho M.A."/>
            <person name="David-Palma M."/>
            <person name="Shea T."/>
            <person name="Bowers K."/>
            <person name="McGinley-Smith S."/>
            <person name="Mohammad A.W."/>
            <person name="Gnirke A."/>
            <person name="Yurkov A.M."/>
            <person name="Nowrousian M."/>
            <person name="Sun S."/>
            <person name="Cuomo C.A."/>
            <person name="Heitman J."/>
        </authorList>
    </citation>
    <scope>NUCLEOTIDE SEQUENCE</scope>
    <source>
        <strain evidence="3">CBS 10118</strain>
    </source>
</reference>
<evidence type="ECO:0000313" key="3">
    <source>
        <dbReference type="EMBL" id="WVW82778.1"/>
    </source>
</evidence>
<dbReference type="Proteomes" id="UP000092730">
    <property type="component" value="Chromosome 3"/>
</dbReference>
<dbReference type="AlphaFoldDB" id="A0A1B9FRR0"/>
<reference evidence="2" key="3">
    <citation type="submission" date="2016-07" db="EMBL/GenBank/DDBJ databases">
        <title>Evolution of pathogenesis and genome organization in the Tremellales.</title>
        <authorList>
            <person name="Cuomo C."/>
            <person name="Litvintseva A."/>
            <person name="Heitman J."/>
            <person name="Chen Y."/>
            <person name="Sun S."/>
            <person name="Springer D."/>
            <person name="Dromer F."/>
            <person name="Young S."/>
            <person name="Zeng Q."/>
            <person name="Chapman S."/>
            <person name="Gujja S."/>
            <person name="Saif S."/>
            <person name="Birren B."/>
        </authorList>
    </citation>
    <scope>NUCLEOTIDE SEQUENCE</scope>
    <source>
        <strain evidence="2">CBS 10118</strain>
    </source>
</reference>